<dbReference type="KEGG" id="tab:CIG75_02575"/>
<dbReference type="InterPro" id="IPR027417">
    <property type="entry name" value="P-loop_NTPase"/>
</dbReference>
<dbReference type="AlphaFoldDB" id="A0A223CXQ5"/>
<keyword evidence="3" id="KW-1185">Reference proteome</keyword>
<dbReference type="SUPFAM" id="SSF52540">
    <property type="entry name" value="P-loop containing nucleoside triphosphate hydrolases"/>
    <property type="match status" value="1"/>
</dbReference>
<gene>
    <name evidence="2" type="ORF">CIG75_02575</name>
</gene>
<feature type="region of interest" description="Disordered" evidence="1">
    <location>
        <begin position="489"/>
        <end position="522"/>
    </location>
</feature>
<dbReference type="EMBL" id="CP022657">
    <property type="protein sequence ID" value="ASS73974.1"/>
    <property type="molecule type" value="Genomic_DNA"/>
</dbReference>
<reference evidence="2 3" key="1">
    <citation type="journal article" date="2015" name="Int. J. Syst. Evol. Microbiol.">
        <title>Tumebacillus algifaecis sp. nov., isolated from decomposing algal scum.</title>
        <authorList>
            <person name="Wu Y.F."/>
            <person name="Zhang B."/>
            <person name="Xing P."/>
            <person name="Wu Q.L."/>
            <person name="Liu S.J."/>
        </authorList>
    </citation>
    <scope>NUCLEOTIDE SEQUENCE [LARGE SCALE GENOMIC DNA]</scope>
    <source>
        <strain evidence="2 3">THMBR28</strain>
    </source>
</reference>
<protein>
    <submittedName>
        <fullName evidence="2">Uncharacterized protein</fullName>
    </submittedName>
</protein>
<organism evidence="2 3">
    <name type="scientific">Tumebacillus algifaecis</name>
    <dbReference type="NCBI Taxonomy" id="1214604"/>
    <lineage>
        <taxon>Bacteria</taxon>
        <taxon>Bacillati</taxon>
        <taxon>Bacillota</taxon>
        <taxon>Bacilli</taxon>
        <taxon>Bacillales</taxon>
        <taxon>Alicyclobacillaceae</taxon>
        <taxon>Tumebacillus</taxon>
    </lineage>
</organism>
<feature type="compositionally biased region" description="Polar residues" evidence="1">
    <location>
        <begin position="489"/>
        <end position="505"/>
    </location>
</feature>
<evidence type="ECO:0000313" key="3">
    <source>
        <dbReference type="Proteomes" id="UP000214688"/>
    </source>
</evidence>
<evidence type="ECO:0000313" key="2">
    <source>
        <dbReference type="EMBL" id="ASS73974.1"/>
    </source>
</evidence>
<evidence type="ECO:0000256" key="1">
    <source>
        <dbReference type="SAM" id="MobiDB-lite"/>
    </source>
</evidence>
<dbReference type="OrthoDB" id="2016777at2"/>
<proteinExistence type="predicted"/>
<feature type="compositionally biased region" description="Low complexity" evidence="1">
    <location>
        <begin position="506"/>
        <end position="522"/>
    </location>
</feature>
<dbReference type="RefSeq" id="WP_094235234.1">
    <property type="nucleotide sequence ID" value="NZ_CP022657.1"/>
</dbReference>
<dbReference type="Proteomes" id="UP000214688">
    <property type="component" value="Chromosome"/>
</dbReference>
<accession>A0A223CXQ5</accession>
<sequence>MDNLKSNLKSGRSGVFIGARNLNDEVYNILPTFDLLLKQIEQIREQSYNEMDSNESGTNFKKDVNNTIGIFGARGTGKTSVLYTLINKLLSSGNEVSALSSNMVMGIIEPDHFGDNTKIMGSIVGFLKNAVEQQLKKIESLGQKGKVKGLHEYFNKGMLRSNNRLRSSLNELIEYHMYTENEYRQLLMHTYDDLATHINKSSRLLTPDIEFKNKLHQLITILVDNHRYVVSNSSDGSELVGEVHEPLLFVFVDDIDLKMVRSRELMEAILQYANHPHVVTVLSGDYDILLESVTLALLQDENLKWSNITPRFKANNQVSIKDRKQNLAHEYIKKIMPPARRHQLLQWNENNIPNFSFDKRTLMEQLDKLLGSKNLFSYQLEGSSKLYPITKSFSIFDRTPRGIVNVYYHIHEMNERFAELWRVDRELSEQEKKERFTLVKSLVDTILLSSTELAAEQRGILEKFIQWGQDASNTFLDYSYIQGLQNKSKARGTSKQNASNQKNALNQQSSTNDDSNQSSSSQGTNLIIPLLIVGEMIRSLLDEVRLDQGMCDELQVSALLGILQLDTWTTNKYGHVVRDMLSFISFQNALIMTNRLLDKKEWLVQPYDGESEKATFWKEKLDRLLLTEINKIVSVGKEENLLSRLFYAQYVGAKQSGPRIKYVGLILDFLKEASNTTEDLAYYKSLYEYPIMDGPWVKLQSWFENTEFAQELFINFIVEINSWDAIVFENKFKESQGHHIQPASVEEETSVSAKLKKILIAIRRKQQKNEKFTPAQKNRIDNLIKQFYDSLFSKLRKELERDNFVIEWKDNKTIVNAISDFKLGRPDGLTETTKYKQTKRQIESTIEERETYVQYSKRRYELQGLANNYNVWFGRREAELLLQTMKQQAYMAPSNLLPDELWVLRHLADYLNQVHTAVQRDADYEKVKEEMRHKLAEGFNEAKNLVETDLSDLGIDLEEDEESDANA</sequence>
<name>A0A223CXQ5_9BACL</name>